<evidence type="ECO:0000313" key="5">
    <source>
        <dbReference type="Proteomes" id="UP000812440"/>
    </source>
</evidence>
<evidence type="ECO:0000313" key="4">
    <source>
        <dbReference type="EMBL" id="KAG8431611.1"/>
    </source>
</evidence>
<dbReference type="EMBL" id="JAACNH010000120">
    <property type="protein sequence ID" value="KAG8431611.1"/>
    <property type="molecule type" value="Genomic_DNA"/>
</dbReference>
<keyword evidence="1" id="KW-0863">Zinc-finger</keyword>
<keyword evidence="5" id="KW-1185">Reference proteome</keyword>
<keyword evidence="1" id="KW-0479">Metal-binding</keyword>
<dbReference type="AlphaFoldDB" id="A0A8T2IM61"/>
<feature type="compositionally biased region" description="Low complexity" evidence="2">
    <location>
        <begin position="95"/>
        <end position="116"/>
    </location>
</feature>
<dbReference type="Gene3D" id="4.10.60.10">
    <property type="entry name" value="Zinc finger, CCHC-type"/>
    <property type="match status" value="1"/>
</dbReference>
<dbReference type="PROSITE" id="PS50158">
    <property type="entry name" value="ZF_CCHC"/>
    <property type="match status" value="1"/>
</dbReference>
<evidence type="ECO:0000259" key="3">
    <source>
        <dbReference type="PROSITE" id="PS50158"/>
    </source>
</evidence>
<dbReference type="GO" id="GO:0008270">
    <property type="term" value="F:zinc ion binding"/>
    <property type="evidence" value="ECO:0007669"/>
    <property type="project" value="UniProtKB-KW"/>
</dbReference>
<name>A0A8T2IM61_9PIPI</name>
<feature type="region of interest" description="Disordered" evidence="2">
    <location>
        <begin position="36"/>
        <end position="78"/>
    </location>
</feature>
<dbReference type="SMART" id="SM00343">
    <property type="entry name" value="ZnF_C2HC"/>
    <property type="match status" value="1"/>
</dbReference>
<dbReference type="Proteomes" id="UP000812440">
    <property type="component" value="Unassembled WGS sequence"/>
</dbReference>
<dbReference type="GO" id="GO:0003676">
    <property type="term" value="F:nucleic acid binding"/>
    <property type="evidence" value="ECO:0007669"/>
    <property type="project" value="InterPro"/>
</dbReference>
<dbReference type="Pfam" id="PF00098">
    <property type="entry name" value="zf-CCHC"/>
    <property type="match status" value="1"/>
</dbReference>
<reference evidence="4" key="1">
    <citation type="thesis" date="2020" institute="ProQuest LLC" country="789 East Eisenhower Parkway, Ann Arbor, MI, USA">
        <title>Comparative Genomics and Chromosome Evolution.</title>
        <authorList>
            <person name="Mudd A.B."/>
        </authorList>
    </citation>
    <scope>NUCLEOTIDE SEQUENCE</scope>
    <source>
        <strain evidence="4">Female2</strain>
        <tissue evidence="4">Blood</tissue>
    </source>
</reference>
<dbReference type="InterPro" id="IPR001878">
    <property type="entry name" value="Znf_CCHC"/>
</dbReference>
<evidence type="ECO:0000256" key="1">
    <source>
        <dbReference type="PROSITE-ProRule" id="PRU00047"/>
    </source>
</evidence>
<feature type="region of interest" description="Disordered" evidence="2">
    <location>
        <begin position="94"/>
        <end position="133"/>
    </location>
</feature>
<accession>A0A8T2IM61</accession>
<comment type="caution">
    <text evidence="4">The sequence shown here is derived from an EMBL/GenBank/DDBJ whole genome shotgun (WGS) entry which is preliminary data.</text>
</comment>
<sequence length="133" mass="15076">MISSWTSDTLAQFETHLLEKEAAGCLDIKKTHRTPLYKKKKFNKKNAQKNNQGNPDCRKGQPAKDSADTKVPKPNVQNSACYNCGQIGHWARRCPQAPNQNRTTNPPTQNQAQQQFSPPPAFNVDWGNQHQQY</sequence>
<feature type="domain" description="CCHC-type" evidence="3">
    <location>
        <begin position="81"/>
        <end position="96"/>
    </location>
</feature>
<feature type="compositionally biased region" description="Basic residues" evidence="2">
    <location>
        <begin position="36"/>
        <end position="47"/>
    </location>
</feature>
<evidence type="ECO:0000256" key="2">
    <source>
        <dbReference type="SAM" id="MobiDB-lite"/>
    </source>
</evidence>
<gene>
    <name evidence="4" type="ORF">GDO86_017978</name>
</gene>
<protein>
    <recommendedName>
        <fullName evidence="3">CCHC-type domain-containing protein</fullName>
    </recommendedName>
</protein>
<dbReference type="InterPro" id="IPR036875">
    <property type="entry name" value="Znf_CCHC_sf"/>
</dbReference>
<organism evidence="4 5">
    <name type="scientific">Hymenochirus boettgeri</name>
    <name type="common">Congo dwarf clawed frog</name>
    <dbReference type="NCBI Taxonomy" id="247094"/>
    <lineage>
        <taxon>Eukaryota</taxon>
        <taxon>Metazoa</taxon>
        <taxon>Chordata</taxon>
        <taxon>Craniata</taxon>
        <taxon>Vertebrata</taxon>
        <taxon>Euteleostomi</taxon>
        <taxon>Amphibia</taxon>
        <taxon>Batrachia</taxon>
        <taxon>Anura</taxon>
        <taxon>Pipoidea</taxon>
        <taxon>Pipidae</taxon>
        <taxon>Pipinae</taxon>
        <taxon>Hymenochirus</taxon>
    </lineage>
</organism>
<dbReference type="SUPFAM" id="SSF57756">
    <property type="entry name" value="Retrovirus zinc finger-like domains"/>
    <property type="match status" value="1"/>
</dbReference>
<proteinExistence type="predicted"/>
<keyword evidence="1" id="KW-0862">Zinc</keyword>